<dbReference type="UniPathway" id="UPA00219"/>
<evidence type="ECO:0000256" key="6">
    <source>
        <dbReference type="ARBA" id="ARBA00023316"/>
    </source>
</evidence>
<evidence type="ECO:0000256" key="8">
    <source>
        <dbReference type="SAM" id="SignalP"/>
    </source>
</evidence>
<name>A0A8J8G9B6_9FLAO</name>
<feature type="active site" description="Nucleophile" evidence="7">
    <location>
        <position position="219"/>
    </location>
</feature>
<feature type="active site" description="Proton donor/acceptor" evidence="7">
    <location>
        <position position="206"/>
    </location>
</feature>
<evidence type="ECO:0000256" key="7">
    <source>
        <dbReference type="PROSITE-ProRule" id="PRU01373"/>
    </source>
</evidence>
<feature type="domain" description="L,D-TPase catalytic" evidence="9">
    <location>
        <begin position="133"/>
        <end position="256"/>
    </location>
</feature>
<dbReference type="Gene3D" id="2.40.440.10">
    <property type="entry name" value="L,D-transpeptidase catalytic domain-like"/>
    <property type="match status" value="1"/>
</dbReference>
<dbReference type="RefSeq" id="WP_173779849.1">
    <property type="nucleotide sequence ID" value="NZ_JABSNO010000019.1"/>
</dbReference>
<feature type="signal peptide" evidence="8">
    <location>
        <begin position="1"/>
        <end position="21"/>
    </location>
</feature>
<keyword evidence="4 7" id="KW-0133">Cell shape</keyword>
<keyword evidence="8" id="KW-0732">Signal</keyword>
<keyword evidence="10" id="KW-0449">Lipoprotein</keyword>
<evidence type="ECO:0000256" key="3">
    <source>
        <dbReference type="ARBA" id="ARBA00022679"/>
    </source>
</evidence>
<comment type="pathway">
    <text evidence="1 7">Cell wall biogenesis; peptidoglycan biosynthesis.</text>
</comment>
<proteinExistence type="inferred from homology"/>
<organism evidence="10 11">
    <name type="scientific">Frigoriflavimonas asaccharolytica</name>
    <dbReference type="NCBI Taxonomy" id="2735899"/>
    <lineage>
        <taxon>Bacteria</taxon>
        <taxon>Pseudomonadati</taxon>
        <taxon>Bacteroidota</taxon>
        <taxon>Flavobacteriia</taxon>
        <taxon>Flavobacteriales</taxon>
        <taxon>Weeksellaceae</taxon>
        <taxon>Frigoriflavimonas</taxon>
    </lineage>
</organism>
<gene>
    <name evidence="10" type="ORF">HNQ03_002363</name>
</gene>
<dbReference type="AlphaFoldDB" id="A0A8J8G9B6"/>
<dbReference type="InterPro" id="IPR038063">
    <property type="entry name" value="Transpep_catalytic_dom"/>
</dbReference>
<dbReference type="InterPro" id="IPR050979">
    <property type="entry name" value="LD-transpeptidase"/>
</dbReference>
<comment type="caution">
    <text evidence="10">The sequence shown here is derived from an EMBL/GenBank/DDBJ whole genome shotgun (WGS) entry which is preliminary data.</text>
</comment>
<dbReference type="GO" id="GO:0016740">
    <property type="term" value="F:transferase activity"/>
    <property type="evidence" value="ECO:0007669"/>
    <property type="project" value="UniProtKB-KW"/>
</dbReference>
<dbReference type="EMBL" id="JABSNO010000019">
    <property type="protein sequence ID" value="NRS93276.1"/>
    <property type="molecule type" value="Genomic_DNA"/>
</dbReference>
<dbReference type="Proteomes" id="UP000610746">
    <property type="component" value="Unassembled WGS sequence"/>
</dbReference>
<keyword evidence="5 7" id="KW-0573">Peptidoglycan synthesis</keyword>
<feature type="chain" id="PRO_5035149662" evidence="8">
    <location>
        <begin position="22"/>
        <end position="316"/>
    </location>
</feature>
<evidence type="ECO:0000313" key="10">
    <source>
        <dbReference type="EMBL" id="NRS93276.1"/>
    </source>
</evidence>
<dbReference type="InterPro" id="IPR005490">
    <property type="entry name" value="LD_TPept_cat_dom"/>
</dbReference>
<keyword evidence="11" id="KW-1185">Reference proteome</keyword>
<evidence type="ECO:0000256" key="5">
    <source>
        <dbReference type="ARBA" id="ARBA00022984"/>
    </source>
</evidence>
<dbReference type="PANTHER" id="PTHR30582">
    <property type="entry name" value="L,D-TRANSPEPTIDASE"/>
    <property type="match status" value="1"/>
</dbReference>
<dbReference type="GO" id="GO:0071555">
    <property type="term" value="P:cell wall organization"/>
    <property type="evidence" value="ECO:0007669"/>
    <property type="project" value="UniProtKB-UniRule"/>
</dbReference>
<evidence type="ECO:0000256" key="4">
    <source>
        <dbReference type="ARBA" id="ARBA00022960"/>
    </source>
</evidence>
<protein>
    <submittedName>
        <fullName evidence="10">Lipoprotein-anchoring transpeptidase ErfK/SrfK</fullName>
    </submittedName>
</protein>
<reference evidence="10" key="1">
    <citation type="submission" date="2020-05" db="EMBL/GenBank/DDBJ databases">
        <title>Genomic Encyclopedia of Type Strains, Phase IV (KMG-V): Genome sequencing to study the core and pangenomes of soil and plant-associated prokaryotes.</title>
        <authorList>
            <person name="Whitman W."/>
        </authorList>
    </citation>
    <scope>NUCLEOTIDE SEQUENCE</scope>
    <source>
        <strain evidence="10">16F</strain>
    </source>
</reference>
<dbReference type="SUPFAM" id="SSF141523">
    <property type="entry name" value="L,D-transpeptidase catalytic domain-like"/>
    <property type="match status" value="1"/>
</dbReference>
<keyword evidence="3" id="KW-0808">Transferase</keyword>
<dbReference type="GO" id="GO:0071972">
    <property type="term" value="F:peptidoglycan L,D-transpeptidase activity"/>
    <property type="evidence" value="ECO:0007669"/>
    <property type="project" value="TreeGrafter"/>
</dbReference>
<evidence type="ECO:0000259" key="9">
    <source>
        <dbReference type="PROSITE" id="PS52029"/>
    </source>
</evidence>
<evidence type="ECO:0000313" key="11">
    <source>
        <dbReference type="Proteomes" id="UP000610746"/>
    </source>
</evidence>
<dbReference type="PROSITE" id="PS52029">
    <property type="entry name" value="LD_TPASE"/>
    <property type="match status" value="1"/>
</dbReference>
<keyword evidence="6 7" id="KW-0961">Cell wall biogenesis/degradation</keyword>
<comment type="similarity">
    <text evidence="2">Belongs to the YkuD family.</text>
</comment>
<dbReference type="GO" id="GO:0018104">
    <property type="term" value="P:peptidoglycan-protein cross-linking"/>
    <property type="evidence" value="ECO:0007669"/>
    <property type="project" value="TreeGrafter"/>
</dbReference>
<dbReference type="Pfam" id="PF03734">
    <property type="entry name" value="YkuD"/>
    <property type="match status" value="1"/>
</dbReference>
<dbReference type="GO" id="GO:0005576">
    <property type="term" value="C:extracellular region"/>
    <property type="evidence" value="ECO:0007669"/>
    <property type="project" value="TreeGrafter"/>
</dbReference>
<sequence>MLKKICTISMLFCLSFLFLQCEKNESVQNTTSNSASDVASKKAEVQQEIVEQKVEPIKYSEFVFPKGKKDSAMAAFDEKYSEEEQYTILALNRLDKKNKWRADTLIIPEKLDTDFLIYSPFPKKVENLSAVKKMVFFSYAIHAFAVYENGILKKWGPSSMGKQGTPTEKGLTFTNWKSEMATSTVNSSWKLGFNFNIYNRLGIGWHQYDLPGYHASHSCLRLLNEDAKWLYGFADQWVLDNTGNKVLAKGTPVLVFGDAEFKTKPWRNLLKNPEANTLSEEKMSEIVQPILTKILEEQKNSEEVRSRREAEKNNDA</sequence>
<evidence type="ECO:0000256" key="2">
    <source>
        <dbReference type="ARBA" id="ARBA00005992"/>
    </source>
</evidence>
<evidence type="ECO:0000256" key="1">
    <source>
        <dbReference type="ARBA" id="ARBA00004752"/>
    </source>
</evidence>
<dbReference type="CDD" id="cd16913">
    <property type="entry name" value="YkuD_like"/>
    <property type="match status" value="1"/>
</dbReference>
<dbReference type="PANTHER" id="PTHR30582:SF2">
    <property type="entry name" value="L,D-TRANSPEPTIDASE YCIB-RELATED"/>
    <property type="match status" value="1"/>
</dbReference>
<accession>A0A8J8G9B6</accession>
<dbReference type="GO" id="GO:0008360">
    <property type="term" value="P:regulation of cell shape"/>
    <property type="evidence" value="ECO:0007669"/>
    <property type="project" value="UniProtKB-UniRule"/>
</dbReference>